<evidence type="ECO:0000313" key="2">
    <source>
        <dbReference type="EMBL" id="KAJ1215608.1"/>
    </source>
</evidence>
<accession>A0AAV7WR08</accession>
<keyword evidence="3" id="KW-1185">Reference proteome</keyword>
<protein>
    <submittedName>
        <fullName evidence="2">Uncharacterized protein</fullName>
    </submittedName>
</protein>
<evidence type="ECO:0000256" key="1">
    <source>
        <dbReference type="SAM" id="MobiDB-lite"/>
    </source>
</evidence>
<gene>
    <name evidence="2" type="ORF">NDU88_003216</name>
</gene>
<evidence type="ECO:0000313" key="3">
    <source>
        <dbReference type="Proteomes" id="UP001066276"/>
    </source>
</evidence>
<feature type="non-terminal residue" evidence="2">
    <location>
        <position position="1"/>
    </location>
</feature>
<comment type="caution">
    <text evidence="2">The sequence shown here is derived from an EMBL/GenBank/DDBJ whole genome shotgun (WGS) entry which is preliminary data.</text>
</comment>
<proteinExistence type="predicted"/>
<dbReference type="EMBL" id="JANPWB010000001">
    <property type="protein sequence ID" value="KAJ1215608.1"/>
    <property type="molecule type" value="Genomic_DNA"/>
</dbReference>
<feature type="compositionally biased region" description="Low complexity" evidence="1">
    <location>
        <begin position="1"/>
        <end position="20"/>
    </location>
</feature>
<feature type="region of interest" description="Disordered" evidence="1">
    <location>
        <begin position="1"/>
        <end position="48"/>
    </location>
</feature>
<organism evidence="2 3">
    <name type="scientific">Pleurodeles waltl</name>
    <name type="common">Iberian ribbed newt</name>
    <dbReference type="NCBI Taxonomy" id="8319"/>
    <lineage>
        <taxon>Eukaryota</taxon>
        <taxon>Metazoa</taxon>
        <taxon>Chordata</taxon>
        <taxon>Craniata</taxon>
        <taxon>Vertebrata</taxon>
        <taxon>Euteleostomi</taxon>
        <taxon>Amphibia</taxon>
        <taxon>Batrachia</taxon>
        <taxon>Caudata</taxon>
        <taxon>Salamandroidea</taxon>
        <taxon>Salamandridae</taxon>
        <taxon>Pleurodelinae</taxon>
        <taxon>Pleurodeles</taxon>
    </lineage>
</organism>
<sequence>ARAAESAAAAAAPTLPLRTAQTRTCPARKAPSTARTGGERMRPGSPGYCTALEQGAQHQDVPAMQPVLWVATAE</sequence>
<dbReference type="Proteomes" id="UP001066276">
    <property type="component" value="Chromosome 1_1"/>
</dbReference>
<dbReference type="AlphaFoldDB" id="A0AAV7WR08"/>
<reference evidence="2" key="1">
    <citation type="journal article" date="2022" name="bioRxiv">
        <title>Sequencing and chromosome-scale assembly of the giantPleurodeles waltlgenome.</title>
        <authorList>
            <person name="Brown T."/>
            <person name="Elewa A."/>
            <person name="Iarovenko S."/>
            <person name="Subramanian E."/>
            <person name="Araus A.J."/>
            <person name="Petzold A."/>
            <person name="Susuki M."/>
            <person name="Suzuki K.-i.T."/>
            <person name="Hayashi T."/>
            <person name="Toyoda A."/>
            <person name="Oliveira C."/>
            <person name="Osipova E."/>
            <person name="Leigh N.D."/>
            <person name="Simon A."/>
            <person name="Yun M.H."/>
        </authorList>
    </citation>
    <scope>NUCLEOTIDE SEQUENCE</scope>
    <source>
        <strain evidence="2">20211129_DDA</strain>
        <tissue evidence="2">Liver</tissue>
    </source>
</reference>
<feature type="non-terminal residue" evidence="2">
    <location>
        <position position="74"/>
    </location>
</feature>
<name>A0AAV7WR08_PLEWA</name>